<dbReference type="OrthoDB" id="3883941at2759"/>
<evidence type="ECO:0008006" key="4">
    <source>
        <dbReference type="Google" id="ProtNLM"/>
    </source>
</evidence>
<evidence type="ECO:0000313" key="2">
    <source>
        <dbReference type="EMBL" id="EAW12089.1"/>
    </source>
</evidence>
<dbReference type="Proteomes" id="UP000006701">
    <property type="component" value="Unassembled WGS sequence"/>
</dbReference>
<gene>
    <name evidence="2" type="ORF">ACLA_008490</name>
</gene>
<dbReference type="GeneID" id="4705535"/>
<dbReference type="HOGENOM" id="CLU_033245_0_0_1"/>
<name>A1CE12_ASPCL</name>
<dbReference type="AlphaFoldDB" id="A1CE12"/>
<sequence>MLSRSPRFATGCARQQLYRQTRASRFRNPRAHYSTSSESTSGGANSALVGGLAGGAVTFLAGYTWYQFSGAKKLIQTANQTQEYYNQAKAKVAQKTPDPEEAFGWLRDTAKSYASWIPGAKGYVDQAFDDLEEIKRNHGDEFNDIVNNAYKELRDVSKKGSLDVNTAVKIRDVLQEHFRRLYELAGASADNILDNHPELKEKVGGSFDQLKEMSDAYGPQAKEEMDRTWQQIKDIIAGGVTSETAMKLQKVAAEKKEKLQKFGDQAWLKGMEEVKPYLDRNPKAKELVEGNSDALKKGNFGQIWGLIKESASSGNVGDLENYIRRTVDQAKDSGLGNLDKVAKKLPGGSNILSQLQSLQNFAEKKGQEAEKLLKETIDEIQGVLADKTKQAENLAEEAKKESK</sequence>
<organism evidence="2 3">
    <name type="scientific">Aspergillus clavatus (strain ATCC 1007 / CBS 513.65 / DSM 816 / NCTC 3887 / NRRL 1 / QM 1276 / 107)</name>
    <dbReference type="NCBI Taxonomy" id="344612"/>
    <lineage>
        <taxon>Eukaryota</taxon>
        <taxon>Fungi</taxon>
        <taxon>Dikarya</taxon>
        <taxon>Ascomycota</taxon>
        <taxon>Pezizomycotina</taxon>
        <taxon>Eurotiomycetes</taxon>
        <taxon>Eurotiomycetidae</taxon>
        <taxon>Eurotiales</taxon>
        <taxon>Aspergillaceae</taxon>
        <taxon>Aspergillus</taxon>
        <taxon>Aspergillus subgen. Fumigati</taxon>
    </lineage>
</organism>
<proteinExistence type="predicted"/>
<dbReference type="EMBL" id="DS027051">
    <property type="protein sequence ID" value="EAW12089.1"/>
    <property type="molecule type" value="Genomic_DNA"/>
</dbReference>
<evidence type="ECO:0000256" key="1">
    <source>
        <dbReference type="SAM" id="Coils"/>
    </source>
</evidence>
<keyword evidence="3" id="KW-1185">Reference proteome</keyword>
<evidence type="ECO:0000313" key="3">
    <source>
        <dbReference type="Proteomes" id="UP000006701"/>
    </source>
</evidence>
<dbReference type="KEGG" id="act:ACLA_008490"/>
<dbReference type="STRING" id="344612.A1CE12"/>
<protein>
    <recommendedName>
        <fullName evidence="4">Apolipoprotein/apolipophorin</fullName>
    </recommendedName>
</protein>
<dbReference type="OMA" id="QIMDNHP"/>
<feature type="coiled-coil region" evidence="1">
    <location>
        <begin position="355"/>
        <end position="397"/>
    </location>
</feature>
<dbReference type="eggNOG" id="ENOG502RHGF">
    <property type="taxonomic scope" value="Eukaryota"/>
</dbReference>
<reference evidence="2 3" key="1">
    <citation type="journal article" date="2008" name="PLoS Genet.">
        <title>Genomic islands in the pathogenic filamentous fungus Aspergillus fumigatus.</title>
        <authorList>
            <person name="Fedorova N.D."/>
            <person name="Khaldi N."/>
            <person name="Joardar V.S."/>
            <person name="Maiti R."/>
            <person name="Amedeo P."/>
            <person name="Anderson M.J."/>
            <person name="Crabtree J."/>
            <person name="Silva J.C."/>
            <person name="Badger J.H."/>
            <person name="Albarraq A."/>
            <person name="Angiuoli S."/>
            <person name="Bussey H."/>
            <person name="Bowyer P."/>
            <person name="Cotty P.J."/>
            <person name="Dyer P.S."/>
            <person name="Egan A."/>
            <person name="Galens K."/>
            <person name="Fraser-Liggett C.M."/>
            <person name="Haas B.J."/>
            <person name="Inman J.M."/>
            <person name="Kent R."/>
            <person name="Lemieux S."/>
            <person name="Malavazi I."/>
            <person name="Orvis J."/>
            <person name="Roemer T."/>
            <person name="Ronning C.M."/>
            <person name="Sundaram J.P."/>
            <person name="Sutton G."/>
            <person name="Turner G."/>
            <person name="Venter J.C."/>
            <person name="White O.R."/>
            <person name="Whitty B.R."/>
            <person name="Youngman P."/>
            <person name="Wolfe K.H."/>
            <person name="Goldman G.H."/>
            <person name="Wortman J.R."/>
            <person name="Jiang B."/>
            <person name="Denning D.W."/>
            <person name="Nierman W.C."/>
        </authorList>
    </citation>
    <scope>NUCLEOTIDE SEQUENCE [LARGE SCALE GENOMIC DNA]</scope>
    <source>
        <strain evidence="3">ATCC 1007 / CBS 513.65 / DSM 816 / NCTC 3887 / NRRL 1</strain>
    </source>
</reference>
<dbReference type="VEuPathDB" id="FungiDB:ACLA_008490"/>
<keyword evidence="1" id="KW-0175">Coiled coil</keyword>
<accession>A1CE12</accession>
<dbReference type="RefSeq" id="XP_001273515.1">
    <property type="nucleotide sequence ID" value="XM_001273514.1"/>
</dbReference>